<comment type="caution">
    <text evidence="18">The sequence shown here is derived from an EMBL/GenBank/DDBJ whole genome shotgun (WGS) entry which is preliminary data.</text>
</comment>
<comment type="similarity">
    <text evidence="2 17">Belongs to the UppP family.</text>
</comment>
<keyword evidence="19" id="KW-1185">Reference proteome</keyword>
<evidence type="ECO:0000256" key="11">
    <source>
        <dbReference type="ARBA" id="ARBA00023136"/>
    </source>
</evidence>
<feature type="transmembrane region" description="Helical" evidence="17">
    <location>
        <begin position="124"/>
        <end position="144"/>
    </location>
</feature>
<keyword evidence="13 17" id="KW-0961">Cell wall biogenesis/degradation</keyword>
<sequence length="287" mass="30986">MEGSGLNLIQSILMGVIQGIAEFLPISSSGHLVLFETFFGMKETESMLFSVLLHLGTLISVCIYYRKDVWEMLRAFGAWVTALVKRDPKGMGRPTPAGRMIILLVTATLPLVVLLPIHKWLERTFSHNISVSIAMLLTGFLLFFSDRRAKGHKNAKSATLVDALLVGAAQAVGTIPGISRSGITISTGLFRGFDRKFAVRFSFLMSLPAVLGANLLKIGEAAAEGVDPALIPGYIAGVIVAAVVGYFAIRLVNLLSDKGRFGMFAYYCWVVGLGSLIAGIIVPFFSK</sequence>
<evidence type="ECO:0000256" key="16">
    <source>
        <dbReference type="ARBA" id="ARBA00047594"/>
    </source>
</evidence>
<organism evidence="18 19">
    <name type="scientific">Pseudoflavonifractor hominis</name>
    <dbReference type="NCBI Taxonomy" id="2763059"/>
    <lineage>
        <taxon>Bacteria</taxon>
        <taxon>Bacillati</taxon>
        <taxon>Bacillota</taxon>
        <taxon>Clostridia</taxon>
        <taxon>Eubacteriales</taxon>
        <taxon>Oscillospiraceae</taxon>
        <taxon>Pseudoflavonifractor</taxon>
    </lineage>
</organism>
<keyword evidence="6 17" id="KW-0812">Transmembrane</keyword>
<evidence type="ECO:0000256" key="8">
    <source>
        <dbReference type="ARBA" id="ARBA00022960"/>
    </source>
</evidence>
<comment type="miscellaneous">
    <text evidence="17">Bacitracin is thought to be involved in the inhibition of peptidoglycan synthesis by sequestering undecaprenyl diphosphate, thereby reducing the pool of lipid carrier available.</text>
</comment>
<proteinExistence type="inferred from homology"/>
<name>A0ABR7HTF8_9FIRM</name>
<evidence type="ECO:0000256" key="7">
    <source>
        <dbReference type="ARBA" id="ARBA00022801"/>
    </source>
</evidence>
<feature type="transmembrane region" description="Helical" evidence="17">
    <location>
        <begin position="264"/>
        <end position="285"/>
    </location>
</feature>
<keyword evidence="9 17" id="KW-0573">Peptidoglycan synthesis</keyword>
<evidence type="ECO:0000256" key="13">
    <source>
        <dbReference type="ARBA" id="ARBA00023316"/>
    </source>
</evidence>
<feature type="transmembrane region" description="Helical" evidence="17">
    <location>
        <begin position="197"/>
        <end position="219"/>
    </location>
</feature>
<feature type="transmembrane region" description="Helical" evidence="17">
    <location>
        <begin position="12"/>
        <end position="35"/>
    </location>
</feature>
<feature type="transmembrane region" description="Helical" evidence="17">
    <location>
        <begin position="100"/>
        <end position="118"/>
    </location>
</feature>
<keyword evidence="10 17" id="KW-1133">Transmembrane helix</keyword>
<evidence type="ECO:0000313" key="19">
    <source>
        <dbReference type="Proteomes" id="UP000660021"/>
    </source>
</evidence>
<evidence type="ECO:0000313" key="18">
    <source>
        <dbReference type="EMBL" id="MBC5730804.1"/>
    </source>
</evidence>
<accession>A0ABR7HTF8</accession>
<keyword evidence="8 17" id="KW-0133">Cell shape</keyword>
<evidence type="ECO:0000256" key="6">
    <source>
        <dbReference type="ARBA" id="ARBA00022692"/>
    </source>
</evidence>
<evidence type="ECO:0000256" key="12">
    <source>
        <dbReference type="ARBA" id="ARBA00023251"/>
    </source>
</evidence>
<comment type="catalytic activity">
    <reaction evidence="16 17">
        <text>di-trans,octa-cis-undecaprenyl diphosphate + H2O = di-trans,octa-cis-undecaprenyl phosphate + phosphate + H(+)</text>
        <dbReference type="Rhea" id="RHEA:28094"/>
        <dbReference type="ChEBI" id="CHEBI:15377"/>
        <dbReference type="ChEBI" id="CHEBI:15378"/>
        <dbReference type="ChEBI" id="CHEBI:43474"/>
        <dbReference type="ChEBI" id="CHEBI:58405"/>
        <dbReference type="ChEBI" id="CHEBI:60392"/>
        <dbReference type="EC" id="3.6.1.27"/>
    </reaction>
</comment>
<evidence type="ECO:0000256" key="2">
    <source>
        <dbReference type="ARBA" id="ARBA00010621"/>
    </source>
</evidence>
<dbReference type="Proteomes" id="UP000660021">
    <property type="component" value="Unassembled WGS sequence"/>
</dbReference>
<dbReference type="InterPro" id="IPR003824">
    <property type="entry name" value="UppP"/>
</dbReference>
<keyword evidence="11 17" id="KW-0472">Membrane</keyword>
<keyword evidence="12 17" id="KW-0046">Antibiotic resistance</keyword>
<evidence type="ECO:0000256" key="15">
    <source>
        <dbReference type="ARBA" id="ARBA00032932"/>
    </source>
</evidence>
<evidence type="ECO:0000256" key="9">
    <source>
        <dbReference type="ARBA" id="ARBA00022984"/>
    </source>
</evidence>
<comment type="subcellular location">
    <subcellularLocation>
        <location evidence="1 17">Cell membrane</location>
        <topology evidence="1 17">Multi-pass membrane protein</topology>
    </subcellularLocation>
</comment>
<feature type="transmembrane region" description="Helical" evidence="17">
    <location>
        <begin position="231"/>
        <end position="252"/>
    </location>
</feature>
<evidence type="ECO:0000256" key="14">
    <source>
        <dbReference type="ARBA" id="ARBA00032707"/>
    </source>
</evidence>
<comment type="function">
    <text evidence="17">Catalyzes the dephosphorylation of undecaprenyl diphosphate (UPP). Confers resistance to bacitracin.</text>
</comment>
<evidence type="ECO:0000256" key="4">
    <source>
        <dbReference type="ARBA" id="ARBA00021581"/>
    </source>
</evidence>
<keyword evidence="7 17" id="KW-0378">Hydrolase</keyword>
<dbReference type="PANTHER" id="PTHR30622">
    <property type="entry name" value="UNDECAPRENYL-DIPHOSPHATASE"/>
    <property type="match status" value="1"/>
</dbReference>
<evidence type="ECO:0000256" key="5">
    <source>
        <dbReference type="ARBA" id="ARBA00022475"/>
    </source>
</evidence>
<dbReference type="HAMAP" id="MF_01006">
    <property type="entry name" value="Undec_diphosphatase"/>
    <property type="match status" value="1"/>
</dbReference>
<evidence type="ECO:0000256" key="3">
    <source>
        <dbReference type="ARBA" id="ARBA00012374"/>
    </source>
</evidence>
<feature type="transmembrane region" description="Helical" evidence="17">
    <location>
        <begin position="47"/>
        <end position="65"/>
    </location>
</feature>
<keyword evidence="5 17" id="KW-1003">Cell membrane</keyword>
<evidence type="ECO:0000256" key="1">
    <source>
        <dbReference type="ARBA" id="ARBA00004651"/>
    </source>
</evidence>
<gene>
    <name evidence="17" type="primary">uppP</name>
    <name evidence="18" type="ORF">H8S34_08160</name>
</gene>
<reference evidence="18 19" key="1">
    <citation type="submission" date="2020-08" db="EMBL/GenBank/DDBJ databases">
        <title>Genome public.</title>
        <authorList>
            <person name="Liu C."/>
            <person name="Sun Q."/>
        </authorList>
    </citation>
    <scope>NUCLEOTIDE SEQUENCE [LARGE SCALE GENOMIC DNA]</scope>
    <source>
        <strain evidence="18 19">New-38</strain>
    </source>
</reference>
<evidence type="ECO:0000256" key="17">
    <source>
        <dbReference type="HAMAP-Rule" id="MF_01006"/>
    </source>
</evidence>
<dbReference type="PANTHER" id="PTHR30622:SF2">
    <property type="entry name" value="UNDECAPRENYL-DIPHOSPHATASE"/>
    <property type="match status" value="1"/>
</dbReference>
<protein>
    <recommendedName>
        <fullName evidence="4 17">Undecaprenyl-diphosphatase</fullName>
        <ecNumber evidence="3 17">3.6.1.27</ecNumber>
    </recommendedName>
    <alternativeName>
        <fullName evidence="15 17">Bacitracin resistance protein</fullName>
    </alternativeName>
    <alternativeName>
        <fullName evidence="14 17">Undecaprenyl pyrophosphate phosphatase</fullName>
    </alternativeName>
</protein>
<evidence type="ECO:0000256" key="10">
    <source>
        <dbReference type="ARBA" id="ARBA00022989"/>
    </source>
</evidence>
<dbReference type="Pfam" id="PF02673">
    <property type="entry name" value="BacA"/>
    <property type="match status" value="1"/>
</dbReference>
<dbReference type="EC" id="3.6.1.27" evidence="3 17"/>
<dbReference type="EMBL" id="JACOPR010000004">
    <property type="protein sequence ID" value="MBC5730804.1"/>
    <property type="molecule type" value="Genomic_DNA"/>
</dbReference>